<sequence>MRTAADLSPKDQVAERLLNLARQDPAITGAAFTGSHATGHTDPWSDLDLVLAVHGARTPVLEAWTARLYADFGALHHWDLGTIRVFLLPGWTEVDITFAPEAEFGPRGPQWRTLFGSTRVLEPFADPDPAHLIGLSWHHALHARVCVERGRSWQAEHWIGALRAHLITLACLRQGVPAAHAKGAHLVDLALEPTLVRSLDAEELLRALGAAAGLLAAEVGHWDAGLAGRLGPALEELGAR</sequence>
<dbReference type="SUPFAM" id="SSF81301">
    <property type="entry name" value="Nucleotidyltransferase"/>
    <property type="match status" value="1"/>
</dbReference>
<dbReference type="RefSeq" id="WP_109363732.1">
    <property type="nucleotide sequence ID" value="NZ_JBJVNI010000015.1"/>
</dbReference>
<dbReference type="InterPro" id="IPR043519">
    <property type="entry name" value="NT_sf"/>
</dbReference>
<dbReference type="Proteomes" id="UP001631957">
    <property type="component" value="Unassembled WGS sequence"/>
</dbReference>
<name>A0ABW9HW23_9ACTN</name>
<protein>
    <recommendedName>
        <fullName evidence="3">Nucleotidyltransferase domain-containing protein</fullName>
    </recommendedName>
</protein>
<organism evidence="1 2">
    <name type="scientific">Streptomyces niveiscabiei</name>
    <dbReference type="NCBI Taxonomy" id="164115"/>
    <lineage>
        <taxon>Bacteria</taxon>
        <taxon>Bacillati</taxon>
        <taxon>Actinomycetota</taxon>
        <taxon>Actinomycetes</taxon>
        <taxon>Kitasatosporales</taxon>
        <taxon>Streptomycetaceae</taxon>
        <taxon>Streptomyces</taxon>
    </lineage>
</organism>
<reference evidence="1 2" key="1">
    <citation type="submission" date="2024-12" db="EMBL/GenBank/DDBJ databases">
        <title>Forecasting of Potato common scab and diversities of Pathogenic streptomyces spp. in china.</title>
        <authorList>
            <person name="Handique U."/>
            <person name="Wu J."/>
        </authorList>
    </citation>
    <scope>NUCLEOTIDE SEQUENCE [LARGE SCALE GENOMIC DNA]</scope>
    <source>
        <strain evidence="1 2">ZRIMU1530</strain>
    </source>
</reference>
<comment type="caution">
    <text evidence="1">The sequence shown here is derived from an EMBL/GenBank/DDBJ whole genome shotgun (WGS) entry which is preliminary data.</text>
</comment>
<evidence type="ECO:0008006" key="3">
    <source>
        <dbReference type="Google" id="ProtNLM"/>
    </source>
</evidence>
<evidence type="ECO:0000313" key="2">
    <source>
        <dbReference type="Proteomes" id="UP001631957"/>
    </source>
</evidence>
<dbReference type="EMBL" id="JBJVNI010000015">
    <property type="protein sequence ID" value="MFM9612298.1"/>
    <property type="molecule type" value="Genomic_DNA"/>
</dbReference>
<evidence type="ECO:0000313" key="1">
    <source>
        <dbReference type="EMBL" id="MFM9612298.1"/>
    </source>
</evidence>
<proteinExistence type="predicted"/>
<dbReference type="Gene3D" id="3.30.460.10">
    <property type="entry name" value="Beta Polymerase, domain 2"/>
    <property type="match status" value="1"/>
</dbReference>
<accession>A0ABW9HW23</accession>
<keyword evidence="2" id="KW-1185">Reference proteome</keyword>
<gene>
    <name evidence="1" type="ORF">ACKI18_26745</name>
</gene>